<name>A0A9W6H646_9MICO</name>
<sequence>MADELPPIREWWSHLAAEAKEFLLEYPAAPLVGTVRQEVSNASGVLVEDGTKLSDEDVQFIRSEAGAAA</sequence>
<organism evidence="1 2">
    <name type="scientific">Microbacterium barkeri</name>
    <dbReference type="NCBI Taxonomy" id="33917"/>
    <lineage>
        <taxon>Bacteria</taxon>
        <taxon>Bacillati</taxon>
        <taxon>Actinomycetota</taxon>
        <taxon>Actinomycetes</taxon>
        <taxon>Micrococcales</taxon>
        <taxon>Microbacteriaceae</taxon>
        <taxon>Microbacterium</taxon>
    </lineage>
</organism>
<evidence type="ECO:0000313" key="1">
    <source>
        <dbReference type="EMBL" id="GLJ63051.1"/>
    </source>
</evidence>
<comment type="caution">
    <text evidence="1">The sequence shown here is derived from an EMBL/GenBank/DDBJ whole genome shotgun (WGS) entry which is preliminary data.</text>
</comment>
<dbReference type="RefSeq" id="WP_271174728.1">
    <property type="nucleotide sequence ID" value="NZ_BSEJ01000023.1"/>
</dbReference>
<keyword evidence="2" id="KW-1185">Reference proteome</keyword>
<protein>
    <submittedName>
        <fullName evidence="1">Uncharacterized protein</fullName>
    </submittedName>
</protein>
<dbReference type="Proteomes" id="UP001142462">
    <property type="component" value="Unassembled WGS sequence"/>
</dbReference>
<dbReference type="EMBL" id="BSEJ01000023">
    <property type="protein sequence ID" value="GLJ63051.1"/>
    <property type="molecule type" value="Genomic_DNA"/>
</dbReference>
<gene>
    <name evidence="1" type="ORF">GCM10017576_31820</name>
</gene>
<reference evidence="1" key="2">
    <citation type="submission" date="2023-01" db="EMBL/GenBank/DDBJ databases">
        <authorList>
            <person name="Sun Q."/>
            <person name="Evtushenko L."/>
        </authorList>
    </citation>
    <scope>NUCLEOTIDE SEQUENCE</scope>
    <source>
        <strain evidence="1">VKM Ac-1020</strain>
    </source>
</reference>
<evidence type="ECO:0000313" key="2">
    <source>
        <dbReference type="Proteomes" id="UP001142462"/>
    </source>
</evidence>
<accession>A0A9W6H646</accession>
<reference evidence="1" key="1">
    <citation type="journal article" date="2014" name="Int. J. Syst. Evol. Microbiol.">
        <title>Complete genome sequence of Corynebacterium casei LMG S-19264T (=DSM 44701T), isolated from a smear-ripened cheese.</title>
        <authorList>
            <consortium name="US DOE Joint Genome Institute (JGI-PGF)"/>
            <person name="Walter F."/>
            <person name="Albersmeier A."/>
            <person name="Kalinowski J."/>
            <person name="Ruckert C."/>
        </authorList>
    </citation>
    <scope>NUCLEOTIDE SEQUENCE</scope>
    <source>
        <strain evidence="1">VKM Ac-1020</strain>
    </source>
</reference>
<dbReference type="AlphaFoldDB" id="A0A9W6H646"/>
<proteinExistence type="predicted"/>